<feature type="transmembrane region" description="Helical" evidence="1">
    <location>
        <begin position="243"/>
        <end position="264"/>
    </location>
</feature>
<keyword evidence="1" id="KW-0812">Transmembrane</keyword>
<sequence length="330" mass="35448">MDSAAATPALPALPAPAPYVAPFLIGTVVFAIFFGVLSLQVFVFVQTPSPGLVPGPARPRGVVVLIWLLNALNLFSAAWSSYLFMVTYFGNLERLFTAAIPWSVVSIIVCGALSNCFVQSWFAWSIWTHYGRHPAVGALLAGGILLTLSFILALAGKAATLREFSALHAVDWLLYTGSALDFVLNLALSGATALCLARTRRSPLYRWDYLVTAPVVYMSHAGLFCLAEAFLVIVVRVLRPDDFIYFGVFIPYSTMYANALVGFLNSGALADAAAPAKPYALRAMPGRAHVLSGFVAAEGDVDADARATPEPLAVRVETVVEKEKRMTGLL</sequence>
<accession>A0A9P3G574</accession>
<comment type="caution">
    <text evidence="2">The sequence shown here is derived from an EMBL/GenBank/DDBJ whole genome shotgun (WGS) entry which is preliminary data.</text>
</comment>
<evidence type="ECO:0000313" key="2">
    <source>
        <dbReference type="EMBL" id="GJE89403.1"/>
    </source>
</evidence>
<organism evidence="2 3">
    <name type="scientific">Phanerochaete sordida</name>
    <dbReference type="NCBI Taxonomy" id="48140"/>
    <lineage>
        <taxon>Eukaryota</taxon>
        <taxon>Fungi</taxon>
        <taxon>Dikarya</taxon>
        <taxon>Basidiomycota</taxon>
        <taxon>Agaricomycotina</taxon>
        <taxon>Agaricomycetes</taxon>
        <taxon>Polyporales</taxon>
        <taxon>Phanerochaetaceae</taxon>
        <taxon>Phanerochaete</taxon>
    </lineage>
</organism>
<dbReference type="Proteomes" id="UP000703269">
    <property type="component" value="Unassembled WGS sequence"/>
</dbReference>
<feature type="transmembrane region" description="Helical" evidence="1">
    <location>
        <begin position="172"/>
        <end position="197"/>
    </location>
</feature>
<feature type="transmembrane region" description="Helical" evidence="1">
    <location>
        <begin position="136"/>
        <end position="160"/>
    </location>
</feature>
<proteinExistence type="predicted"/>
<feature type="transmembrane region" description="Helical" evidence="1">
    <location>
        <begin position="20"/>
        <end position="45"/>
    </location>
</feature>
<keyword evidence="3" id="KW-1185">Reference proteome</keyword>
<keyword evidence="1" id="KW-1133">Transmembrane helix</keyword>
<feature type="transmembrane region" description="Helical" evidence="1">
    <location>
        <begin position="209"/>
        <end position="237"/>
    </location>
</feature>
<gene>
    <name evidence="2" type="ORF">PsYK624_055030</name>
</gene>
<evidence type="ECO:0000313" key="3">
    <source>
        <dbReference type="Proteomes" id="UP000703269"/>
    </source>
</evidence>
<keyword evidence="1" id="KW-0472">Membrane</keyword>
<evidence type="ECO:0000256" key="1">
    <source>
        <dbReference type="SAM" id="Phobius"/>
    </source>
</evidence>
<dbReference type="EMBL" id="BPQB01000012">
    <property type="protein sequence ID" value="GJE89403.1"/>
    <property type="molecule type" value="Genomic_DNA"/>
</dbReference>
<name>A0A9P3G574_9APHY</name>
<reference evidence="2 3" key="1">
    <citation type="submission" date="2021-08" db="EMBL/GenBank/DDBJ databases">
        <title>Draft Genome Sequence of Phanerochaete sordida strain YK-624.</title>
        <authorList>
            <person name="Mori T."/>
            <person name="Dohra H."/>
            <person name="Suzuki T."/>
            <person name="Kawagishi H."/>
            <person name="Hirai H."/>
        </authorList>
    </citation>
    <scope>NUCLEOTIDE SEQUENCE [LARGE SCALE GENOMIC DNA]</scope>
    <source>
        <strain evidence="2 3">YK-624</strain>
    </source>
</reference>
<feature type="transmembrane region" description="Helical" evidence="1">
    <location>
        <begin position="99"/>
        <end position="124"/>
    </location>
</feature>
<dbReference type="AlphaFoldDB" id="A0A9P3G574"/>
<feature type="transmembrane region" description="Helical" evidence="1">
    <location>
        <begin position="57"/>
        <end position="79"/>
    </location>
</feature>
<protein>
    <submittedName>
        <fullName evidence="2">Uncharacterized protein</fullName>
    </submittedName>
</protein>